<dbReference type="EMBL" id="WWCR01000004">
    <property type="protein sequence ID" value="MYM71845.1"/>
    <property type="molecule type" value="Genomic_DNA"/>
</dbReference>
<gene>
    <name evidence="6" type="ORF">GTP56_06485</name>
</gene>
<dbReference type="GO" id="GO:0045892">
    <property type="term" value="P:negative regulation of DNA-templated transcription"/>
    <property type="evidence" value="ECO:0007669"/>
    <property type="project" value="TreeGrafter"/>
</dbReference>
<dbReference type="FunFam" id="1.10.10.10:FF:000056">
    <property type="entry name" value="IclR family transcriptional regulator"/>
    <property type="match status" value="1"/>
</dbReference>
<reference evidence="6 7" key="1">
    <citation type="submission" date="2019-12" db="EMBL/GenBank/DDBJ databases">
        <title>Novel species isolated from a subtropical stream in China.</title>
        <authorList>
            <person name="Lu H."/>
        </authorList>
    </citation>
    <scope>NUCLEOTIDE SEQUENCE [LARGE SCALE GENOMIC DNA]</scope>
    <source>
        <strain evidence="6 7">FT134W</strain>
    </source>
</reference>
<evidence type="ECO:0000313" key="7">
    <source>
        <dbReference type="Proteomes" id="UP000469734"/>
    </source>
</evidence>
<dbReference type="InterPro" id="IPR029016">
    <property type="entry name" value="GAF-like_dom_sf"/>
</dbReference>
<dbReference type="SMART" id="SM00346">
    <property type="entry name" value="HTH_ICLR"/>
    <property type="match status" value="1"/>
</dbReference>
<name>A0A7X4KFZ0_9BURK</name>
<dbReference type="Gene3D" id="3.30.450.40">
    <property type="match status" value="1"/>
</dbReference>
<evidence type="ECO:0000256" key="2">
    <source>
        <dbReference type="ARBA" id="ARBA00023125"/>
    </source>
</evidence>
<sequence>MAMQAGLEERYFITALARGLEVLGCFRVADKGLSNQQIAERCGLPKSTITRITYTLTRLGYLAQDANHKYVLGTATLRLGSTMLQGLDIRELARPMMQALADSTGTTVAIAVRDRLSMIYVDVCRSTAALSLSLQVGARLQLAASAIGRAYLAKASEAERQEILSRSRELDDTVSDSMQQGVARALHDEAEFGCATSFGEWQQDINGIAVSFMPISGGQRMSINCGGPSSSISQEYLLDEVRPRLIAIARRLES</sequence>
<dbReference type="SUPFAM" id="SSF55781">
    <property type="entry name" value="GAF domain-like"/>
    <property type="match status" value="1"/>
</dbReference>
<evidence type="ECO:0000313" key="6">
    <source>
        <dbReference type="EMBL" id="MYM71845.1"/>
    </source>
</evidence>
<evidence type="ECO:0000259" key="4">
    <source>
        <dbReference type="PROSITE" id="PS51077"/>
    </source>
</evidence>
<keyword evidence="3" id="KW-0804">Transcription</keyword>
<dbReference type="InterPro" id="IPR036390">
    <property type="entry name" value="WH_DNA-bd_sf"/>
</dbReference>
<organism evidence="6 7">
    <name type="scientific">Duganella margarita</name>
    <dbReference type="NCBI Taxonomy" id="2692170"/>
    <lineage>
        <taxon>Bacteria</taxon>
        <taxon>Pseudomonadati</taxon>
        <taxon>Pseudomonadota</taxon>
        <taxon>Betaproteobacteria</taxon>
        <taxon>Burkholderiales</taxon>
        <taxon>Oxalobacteraceae</taxon>
        <taxon>Telluria group</taxon>
        <taxon>Duganella</taxon>
    </lineage>
</organism>
<dbReference type="InterPro" id="IPR005471">
    <property type="entry name" value="Tscrpt_reg_IclR_N"/>
</dbReference>
<dbReference type="InterPro" id="IPR036388">
    <property type="entry name" value="WH-like_DNA-bd_sf"/>
</dbReference>
<accession>A0A7X4KFZ0</accession>
<dbReference type="Gene3D" id="1.10.10.10">
    <property type="entry name" value="Winged helix-like DNA-binding domain superfamily/Winged helix DNA-binding domain"/>
    <property type="match status" value="1"/>
</dbReference>
<dbReference type="GO" id="GO:0003700">
    <property type="term" value="F:DNA-binding transcription factor activity"/>
    <property type="evidence" value="ECO:0007669"/>
    <property type="project" value="TreeGrafter"/>
</dbReference>
<protein>
    <submittedName>
        <fullName evidence="6">Helix-turn-helix domain-containing protein</fullName>
    </submittedName>
</protein>
<dbReference type="Pfam" id="PF09339">
    <property type="entry name" value="HTH_IclR"/>
    <property type="match status" value="1"/>
</dbReference>
<keyword evidence="2" id="KW-0238">DNA-binding</keyword>
<dbReference type="InterPro" id="IPR050707">
    <property type="entry name" value="HTH_MetabolicPath_Reg"/>
</dbReference>
<dbReference type="Pfam" id="PF01614">
    <property type="entry name" value="IclR_C"/>
    <property type="match status" value="1"/>
</dbReference>
<dbReference type="PROSITE" id="PS51078">
    <property type="entry name" value="ICLR_ED"/>
    <property type="match status" value="1"/>
</dbReference>
<dbReference type="InterPro" id="IPR014757">
    <property type="entry name" value="Tscrpt_reg_IclR_C"/>
</dbReference>
<feature type="domain" description="IclR-ED" evidence="5">
    <location>
        <begin position="75"/>
        <end position="254"/>
    </location>
</feature>
<dbReference type="PROSITE" id="PS51077">
    <property type="entry name" value="HTH_ICLR"/>
    <property type="match status" value="1"/>
</dbReference>
<evidence type="ECO:0000259" key="5">
    <source>
        <dbReference type="PROSITE" id="PS51078"/>
    </source>
</evidence>
<evidence type="ECO:0000256" key="1">
    <source>
        <dbReference type="ARBA" id="ARBA00023015"/>
    </source>
</evidence>
<dbReference type="AlphaFoldDB" id="A0A7X4KFZ0"/>
<evidence type="ECO:0000256" key="3">
    <source>
        <dbReference type="ARBA" id="ARBA00023163"/>
    </source>
</evidence>
<keyword evidence="1" id="KW-0805">Transcription regulation</keyword>
<dbReference type="PANTHER" id="PTHR30136:SF33">
    <property type="entry name" value="TRANSCRIPTIONAL REGULATORY PROTEIN"/>
    <property type="match status" value="1"/>
</dbReference>
<comment type="caution">
    <text evidence="6">The sequence shown here is derived from an EMBL/GenBank/DDBJ whole genome shotgun (WGS) entry which is preliminary data.</text>
</comment>
<dbReference type="Proteomes" id="UP000469734">
    <property type="component" value="Unassembled WGS sequence"/>
</dbReference>
<dbReference type="SUPFAM" id="SSF46785">
    <property type="entry name" value="Winged helix' DNA-binding domain"/>
    <property type="match status" value="1"/>
</dbReference>
<dbReference type="PANTHER" id="PTHR30136">
    <property type="entry name" value="HELIX-TURN-HELIX TRANSCRIPTIONAL REGULATOR, ICLR FAMILY"/>
    <property type="match status" value="1"/>
</dbReference>
<dbReference type="GO" id="GO:0003677">
    <property type="term" value="F:DNA binding"/>
    <property type="evidence" value="ECO:0007669"/>
    <property type="project" value="UniProtKB-KW"/>
</dbReference>
<feature type="domain" description="HTH iclR-type" evidence="4">
    <location>
        <begin position="13"/>
        <end position="74"/>
    </location>
</feature>
<proteinExistence type="predicted"/>